<comment type="caution">
    <text evidence="1">The sequence shown here is derived from an EMBL/GenBank/DDBJ whole genome shotgun (WGS) entry which is preliminary data.</text>
</comment>
<dbReference type="EMBL" id="CAJFDH010000004">
    <property type="protein sequence ID" value="CAD5221788.1"/>
    <property type="molecule type" value="Genomic_DNA"/>
</dbReference>
<accession>A0A811L0U5</accession>
<proteinExistence type="predicted"/>
<evidence type="ECO:0000313" key="1">
    <source>
        <dbReference type="EMBL" id="CAD5221788.1"/>
    </source>
</evidence>
<keyword evidence="2" id="KW-1185">Reference proteome</keyword>
<dbReference type="EMBL" id="CAJFCW020000004">
    <property type="protein sequence ID" value="CAG9115463.1"/>
    <property type="molecule type" value="Genomic_DNA"/>
</dbReference>
<evidence type="ECO:0000313" key="2">
    <source>
        <dbReference type="Proteomes" id="UP000614601"/>
    </source>
</evidence>
<dbReference type="OrthoDB" id="5827962at2759"/>
<dbReference type="AlphaFoldDB" id="A0A811L0U5"/>
<name>A0A811L0U5_9BILA</name>
<dbReference type="Proteomes" id="UP000783686">
    <property type="component" value="Unassembled WGS sequence"/>
</dbReference>
<gene>
    <name evidence="1" type="ORF">BOKJ2_LOCUS9620</name>
</gene>
<organism evidence="1 2">
    <name type="scientific">Bursaphelenchus okinawaensis</name>
    <dbReference type="NCBI Taxonomy" id="465554"/>
    <lineage>
        <taxon>Eukaryota</taxon>
        <taxon>Metazoa</taxon>
        <taxon>Ecdysozoa</taxon>
        <taxon>Nematoda</taxon>
        <taxon>Chromadorea</taxon>
        <taxon>Rhabditida</taxon>
        <taxon>Tylenchina</taxon>
        <taxon>Tylenchomorpha</taxon>
        <taxon>Aphelenchoidea</taxon>
        <taxon>Aphelenchoididae</taxon>
        <taxon>Bursaphelenchus</taxon>
    </lineage>
</organism>
<reference evidence="1" key="1">
    <citation type="submission" date="2020-09" db="EMBL/GenBank/DDBJ databases">
        <authorList>
            <person name="Kikuchi T."/>
        </authorList>
    </citation>
    <scope>NUCLEOTIDE SEQUENCE</scope>
    <source>
        <strain evidence="1">SH1</strain>
    </source>
</reference>
<sequence>MELVPRLDYLSLRFLALYLFKVNARWRSNRDIRRDVFDTLKKLPLTLAVKKAILASFDRILKDVERWDSKHSKLFIEDHVNMKPTITKSKNRSDHLRTYHGSLVWKNNLFTIDDSKTAHRLIYHDLLNWPQLRFQFACFYAVEDLLKNDFVFDKVRRKVFCQRLGGHSVYDLWLRVLDDKKAWKKICQEDRLLVDQTCVQTIHYAMRNGFMELTQFLWKKLTGPQKETIGFLAWKSVCIRMNCPELIKFLCSELCQLNLKGMTVLTWDNFYIKIIEALETEDPKSDLYLDYLERLQTFLQNICPPLKTALLKRNGCRAIADAFWYQNEEMFSLLMENVDKEQLGNAREVVDRIYDRKKSRNMKKLRNQFIHRQNTVQ</sequence>
<protein>
    <submittedName>
        <fullName evidence="1">Uncharacterized protein</fullName>
    </submittedName>
</protein>
<dbReference type="Proteomes" id="UP000614601">
    <property type="component" value="Unassembled WGS sequence"/>
</dbReference>